<dbReference type="InterPro" id="IPR027659">
    <property type="entry name" value="Sgcb"/>
</dbReference>
<comment type="function">
    <text evidence="1">Component of the sarcoglycan complex, a subcomplex of the dystrophin-glycoprotein complex which forms a link between the F-actin cytoskeleton and the extracellular matrix.</text>
</comment>
<organism evidence="17">
    <name type="scientific">Alona affinis</name>
    <dbReference type="NCBI Taxonomy" id="381656"/>
    <lineage>
        <taxon>Eukaryota</taxon>
        <taxon>Metazoa</taxon>
        <taxon>Ecdysozoa</taxon>
        <taxon>Arthropoda</taxon>
        <taxon>Crustacea</taxon>
        <taxon>Branchiopoda</taxon>
        <taxon>Diplostraca</taxon>
        <taxon>Cladocera</taxon>
        <taxon>Anomopoda</taxon>
        <taxon>Chydoridae</taxon>
        <taxon>Alona</taxon>
    </lineage>
</organism>
<evidence type="ECO:0000256" key="2">
    <source>
        <dbReference type="ARBA" id="ARBA00004245"/>
    </source>
</evidence>
<evidence type="ECO:0000256" key="14">
    <source>
        <dbReference type="ARBA" id="ARBA00023212"/>
    </source>
</evidence>
<comment type="subunit">
    <text evidence="15">Cross-link to form 2 major subcomplexes: one consisting of SGCB, SGCD and SGCG and the other consisting of SGCB and SGCD. The association between SGCB and SGCG is particularly strong while SGCA is loosely associated with the other sarcoglycans.</text>
</comment>
<evidence type="ECO:0000256" key="15">
    <source>
        <dbReference type="ARBA" id="ARBA00026041"/>
    </source>
</evidence>
<evidence type="ECO:0000256" key="4">
    <source>
        <dbReference type="ARBA" id="ARBA00007574"/>
    </source>
</evidence>
<dbReference type="Pfam" id="PF04790">
    <property type="entry name" value="Sarcoglycan_1"/>
    <property type="match status" value="1"/>
</dbReference>
<comment type="subcellular location">
    <subcellularLocation>
        <location evidence="3">Cell membrane</location>
        <location evidence="3">Sarcolemma</location>
        <topology evidence="3">Single-pass type II membrane protein</topology>
    </subcellularLocation>
    <subcellularLocation>
        <location evidence="2">Cytoplasm</location>
        <location evidence="2">Cytoskeleton</location>
    </subcellularLocation>
</comment>
<evidence type="ECO:0000256" key="1">
    <source>
        <dbReference type="ARBA" id="ARBA00002860"/>
    </source>
</evidence>
<dbReference type="EMBL" id="OC978456">
    <property type="protein sequence ID" value="CAG4635111.1"/>
    <property type="molecule type" value="Genomic_DNA"/>
</dbReference>
<dbReference type="PANTHER" id="PTHR21142:SF2">
    <property type="entry name" value="BETA-SARCOGLYCAN"/>
    <property type="match status" value="1"/>
</dbReference>
<dbReference type="PANTHER" id="PTHR21142">
    <property type="entry name" value="SARCOGLYCANS"/>
    <property type="match status" value="1"/>
</dbReference>
<evidence type="ECO:0000256" key="9">
    <source>
        <dbReference type="ARBA" id="ARBA00022968"/>
    </source>
</evidence>
<keyword evidence="10 16" id="KW-1133">Transmembrane helix</keyword>
<keyword evidence="14" id="KW-0206">Cytoskeleton</keyword>
<name>A0A9N6ZF13_9CRUS</name>
<accession>A0A9N6ZF13</accession>
<keyword evidence="12" id="KW-1015">Disulfide bond</keyword>
<keyword evidence="7" id="KW-0963">Cytoplasm</keyword>
<evidence type="ECO:0000256" key="6">
    <source>
        <dbReference type="ARBA" id="ARBA00022475"/>
    </source>
</evidence>
<keyword evidence="6" id="KW-1003">Cell membrane</keyword>
<keyword evidence="9" id="KW-0735">Signal-anchor</keyword>
<evidence type="ECO:0000256" key="12">
    <source>
        <dbReference type="ARBA" id="ARBA00023157"/>
    </source>
</evidence>
<feature type="transmembrane region" description="Helical" evidence="16">
    <location>
        <begin position="68"/>
        <end position="95"/>
    </location>
</feature>
<evidence type="ECO:0000256" key="5">
    <source>
        <dbReference type="ARBA" id="ARBA00015329"/>
    </source>
</evidence>
<dbReference type="AlphaFoldDB" id="A0A9N6ZF13"/>
<reference evidence="17" key="1">
    <citation type="submission" date="2021-04" db="EMBL/GenBank/DDBJ databases">
        <authorList>
            <person name="Cornetti L."/>
        </authorList>
    </citation>
    <scope>NUCLEOTIDE SEQUENCE</scope>
</reference>
<keyword evidence="13" id="KW-0325">Glycoprotein</keyword>
<evidence type="ECO:0000256" key="11">
    <source>
        <dbReference type="ARBA" id="ARBA00023136"/>
    </source>
</evidence>
<dbReference type="InterPro" id="IPR006875">
    <property type="entry name" value="Sarcoglycan"/>
</dbReference>
<evidence type="ECO:0000256" key="16">
    <source>
        <dbReference type="SAM" id="Phobius"/>
    </source>
</evidence>
<dbReference type="GO" id="GO:0007517">
    <property type="term" value="P:muscle organ development"/>
    <property type="evidence" value="ECO:0007669"/>
    <property type="project" value="InterPro"/>
</dbReference>
<gene>
    <name evidence="17" type="primary">EOG090X0F7H</name>
</gene>
<evidence type="ECO:0000256" key="10">
    <source>
        <dbReference type="ARBA" id="ARBA00022989"/>
    </source>
</evidence>
<keyword evidence="8 16" id="KW-0812">Transmembrane</keyword>
<keyword evidence="11 16" id="KW-0472">Membrane</keyword>
<protein>
    <recommendedName>
        <fullName evidence="5">Beta-sarcoglycan</fullName>
    </recommendedName>
</protein>
<evidence type="ECO:0000256" key="3">
    <source>
        <dbReference type="ARBA" id="ARBA00004274"/>
    </source>
</evidence>
<sequence length="329" mass="35775">METNANGSNNVPPSRMSTLSRAEKALIKRNVHRPSVIIKNMPIQCLDENSAAHDEVLRKKAKNQPRGYAFWALVFALSVIALCNFFLTITIFSVLRLTKTMEAIEVVPGANLIKFFGEFEVNNVVKADGIVTGFNESPVSFTSHGADLNVKVHNDQESELHVGLDRVEFLNVDSFEMTEPPVPGSSARVSAFSTIFPNFGLPKGVQRLHIKKATANRITSGLSSPLLVRSENTMRLKGNEGISIRGREVIMGADQDLLLRTPSAPMMRGSRTGSAASAAAAVKSDRMAEYKLCICMPAGQLFRIPVLEGAESIQCDSVDLSGDLDNPCV</sequence>
<evidence type="ECO:0000256" key="13">
    <source>
        <dbReference type="ARBA" id="ARBA00023180"/>
    </source>
</evidence>
<comment type="similarity">
    <text evidence="4">Belongs to the sarcoglycan beta/delta/gamma/zeta family.</text>
</comment>
<evidence type="ECO:0000256" key="7">
    <source>
        <dbReference type="ARBA" id="ARBA00022490"/>
    </source>
</evidence>
<dbReference type="GO" id="GO:0005856">
    <property type="term" value="C:cytoskeleton"/>
    <property type="evidence" value="ECO:0007669"/>
    <property type="project" value="UniProtKB-SubCell"/>
</dbReference>
<proteinExistence type="inferred from homology"/>
<dbReference type="GO" id="GO:0042383">
    <property type="term" value="C:sarcolemma"/>
    <property type="evidence" value="ECO:0007669"/>
    <property type="project" value="UniProtKB-SubCell"/>
</dbReference>
<evidence type="ECO:0000256" key="8">
    <source>
        <dbReference type="ARBA" id="ARBA00022692"/>
    </source>
</evidence>
<evidence type="ECO:0000313" key="17">
    <source>
        <dbReference type="EMBL" id="CAG4635111.1"/>
    </source>
</evidence>
<dbReference type="GO" id="GO:0016012">
    <property type="term" value="C:sarcoglycan complex"/>
    <property type="evidence" value="ECO:0007669"/>
    <property type="project" value="InterPro"/>
</dbReference>